<dbReference type="EMBL" id="JALNMJ010000021">
    <property type="protein sequence ID" value="MCK7615065.1"/>
    <property type="molecule type" value="Genomic_DNA"/>
</dbReference>
<comment type="caution">
    <text evidence="5">The sequence shown here is derived from an EMBL/GenBank/DDBJ whole genome shotgun (WGS) entry which is preliminary data.</text>
</comment>
<dbReference type="EC" id="2.7.1.92" evidence="5"/>
<gene>
    <name evidence="5" type="primary">iolC</name>
    <name evidence="5" type="ORF">M0H32_23105</name>
</gene>
<dbReference type="GO" id="GO:0047590">
    <property type="term" value="F:5-dehydro-2-deoxygluconokinase activity"/>
    <property type="evidence" value="ECO:0007669"/>
    <property type="project" value="UniProtKB-EC"/>
</dbReference>
<dbReference type="CDD" id="cd01166">
    <property type="entry name" value="KdgK"/>
    <property type="match status" value="1"/>
</dbReference>
<dbReference type="Proteomes" id="UP001431221">
    <property type="component" value="Unassembled WGS sequence"/>
</dbReference>
<evidence type="ECO:0000313" key="6">
    <source>
        <dbReference type="Proteomes" id="UP001431221"/>
    </source>
</evidence>
<protein>
    <submittedName>
        <fullName evidence="5">5-dehydro-2-deoxygluconokinase</fullName>
        <ecNumber evidence="5">2.7.1.92</ecNumber>
    </submittedName>
</protein>
<dbReference type="InterPro" id="IPR029056">
    <property type="entry name" value="Ribokinase-like"/>
</dbReference>
<name>A0ABT0H046_9HYPH</name>
<dbReference type="InterPro" id="IPR050306">
    <property type="entry name" value="PfkB_Carbo_kinase"/>
</dbReference>
<dbReference type="RefSeq" id="WP_248158014.1">
    <property type="nucleotide sequence ID" value="NZ_JALNMJ010000021.1"/>
</dbReference>
<proteinExistence type="inferred from homology"/>
<feature type="domain" description="Carbohydrate kinase PfkB" evidence="4">
    <location>
        <begin position="12"/>
        <end position="306"/>
    </location>
</feature>
<evidence type="ECO:0000256" key="3">
    <source>
        <dbReference type="ARBA" id="ARBA00022777"/>
    </source>
</evidence>
<evidence type="ECO:0000313" key="5">
    <source>
        <dbReference type="EMBL" id="MCK7615065.1"/>
    </source>
</evidence>
<evidence type="ECO:0000256" key="2">
    <source>
        <dbReference type="ARBA" id="ARBA00022679"/>
    </source>
</evidence>
<dbReference type="PANTHER" id="PTHR43085:SF49">
    <property type="entry name" value="5-DEHYDRO-2-DEOXYGLUCONOKINASE"/>
    <property type="match status" value="1"/>
</dbReference>
<dbReference type="PANTHER" id="PTHR43085">
    <property type="entry name" value="HEXOKINASE FAMILY MEMBER"/>
    <property type="match status" value="1"/>
</dbReference>
<sequence length="323" mass="34335">MRHGLTPRSRFLVLGRAGMDLYADPPGSAAETATRFAAALGGSSGNIAAGLARQGLAVSLLTCVSDDSVGRFVRRELERYGVDTTHVKMLADGSRTSLAVTETRIEDTQNTLYRNNASDLLLDEAQIAEVDFKTFAALVVTGTALAAQPSRRATLQAMERAQDAGGLVVLDLDYRPYSWPGSREASDTYRSAIDLSDLVVGNDDEFAVVADGSTEGGRLLARELGRQKTVVYKMGEKGSIVFDGVESFETGIFPVTAIKPMGAGDAFLAQLLASLAEERSMRDAVLRGSAAAAMVVSRFGCAPAMPSPAELEDFLRQTTAPQT</sequence>
<dbReference type="Gene3D" id="3.40.1190.20">
    <property type="match status" value="1"/>
</dbReference>
<evidence type="ECO:0000259" key="4">
    <source>
        <dbReference type="Pfam" id="PF00294"/>
    </source>
</evidence>
<organism evidence="5 6">
    <name type="scientific">Roseibium sediminicola</name>
    <dbReference type="NCBI Taxonomy" id="2933272"/>
    <lineage>
        <taxon>Bacteria</taxon>
        <taxon>Pseudomonadati</taxon>
        <taxon>Pseudomonadota</taxon>
        <taxon>Alphaproteobacteria</taxon>
        <taxon>Hyphomicrobiales</taxon>
        <taxon>Stappiaceae</taxon>
        <taxon>Roseibium</taxon>
    </lineage>
</organism>
<dbReference type="InterPro" id="IPR002139">
    <property type="entry name" value="Ribo/fructo_kinase"/>
</dbReference>
<keyword evidence="2 5" id="KW-0808">Transferase</keyword>
<accession>A0ABT0H046</accession>
<evidence type="ECO:0000256" key="1">
    <source>
        <dbReference type="ARBA" id="ARBA00010688"/>
    </source>
</evidence>
<dbReference type="NCBIfam" id="TIGR04382">
    <property type="entry name" value="myo_inos_iolC_N"/>
    <property type="match status" value="1"/>
</dbReference>
<dbReference type="Pfam" id="PF00294">
    <property type="entry name" value="PfkB"/>
    <property type="match status" value="1"/>
</dbReference>
<dbReference type="InterPro" id="IPR030830">
    <property type="entry name" value="Myo_inos_IolC"/>
</dbReference>
<dbReference type="PRINTS" id="PR00990">
    <property type="entry name" value="RIBOKINASE"/>
</dbReference>
<reference evidence="5" key="1">
    <citation type="submission" date="2022-04" db="EMBL/GenBank/DDBJ databases">
        <title>Roseibium sp. CAU 1639 isolated from mud.</title>
        <authorList>
            <person name="Kim W."/>
        </authorList>
    </citation>
    <scope>NUCLEOTIDE SEQUENCE</scope>
    <source>
        <strain evidence="5">CAU 1639</strain>
    </source>
</reference>
<keyword evidence="6" id="KW-1185">Reference proteome</keyword>
<keyword evidence="3" id="KW-0418">Kinase</keyword>
<dbReference type="InterPro" id="IPR011611">
    <property type="entry name" value="PfkB_dom"/>
</dbReference>
<dbReference type="SUPFAM" id="SSF53613">
    <property type="entry name" value="Ribokinase-like"/>
    <property type="match status" value="1"/>
</dbReference>
<comment type="similarity">
    <text evidence="1">Belongs to the carbohydrate kinase PfkB family.</text>
</comment>